<dbReference type="GO" id="GO:0009279">
    <property type="term" value="C:cell outer membrane"/>
    <property type="evidence" value="ECO:0007669"/>
    <property type="project" value="UniProtKB-SubCell"/>
</dbReference>
<proteinExistence type="inferred from homology"/>
<evidence type="ECO:0000256" key="3">
    <source>
        <dbReference type="ARBA" id="ARBA00022729"/>
    </source>
</evidence>
<dbReference type="Pfam" id="PF14322">
    <property type="entry name" value="SusD-like_3"/>
    <property type="match status" value="1"/>
</dbReference>
<comment type="caution">
    <text evidence="8">The sequence shown here is derived from an EMBL/GenBank/DDBJ whole genome shotgun (WGS) entry which is preliminary data.</text>
</comment>
<evidence type="ECO:0000256" key="2">
    <source>
        <dbReference type="ARBA" id="ARBA00006275"/>
    </source>
</evidence>
<keyword evidence="3" id="KW-0732">Signal</keyword>
<evidence type="ECO:0000256" key="4">
    <source>
        <dbReference type="ARBA" id="ARBA00023136"/>
    </source>
</evidence>
<dbReference type="OrthoDB" id="1100079at2"/>
<evidence type="ECO:0000259" key="7">
    <source>
        <dbReference type="Pfam" id="PF14322"/>
    </source>
</evidence>
<dbReference type="AlphaFoldDB" id="A0A2N3UBS5"/>
<dbReference type="Gene3D" id="1.25.40.390">
    <property type="match status" value="1"/>
</dbReference>
<dbReference type="InterPro" id="IPR012944">
    <property type="entry name" value="SusD_RagB_dom"/>
</dbReference>
<dbReference type="RefSeq" id="WP_101444132.1">
    <property type="nucleotide sequence ID" value="NZ_PJMU01000002.1"/>
</dbReference>
<comment type="subcellular location">
    <subcellularLocation>
        <location evidence="1">Cell outer membrane</location>
    </subcellularLocation>
</comment>
<dbReference type="CDD" id="cd08977">
    <property type="entry name" value="SusD"/>
    <property type="match status" value="1"/>
</dbReference>
<feature type="domain" description="RagB/SusD" evidence="6">
    <location>
        <begin position="318"/>
        <end position="491"/>
    </location>
</feature>
<evidence type="ECO:0000256" key="5">
    <source>
        <dbReference type="ARBA" id="ARBA00023237"/>
    </source>
</evidence>
<protein>
    <submittedName>
        <fullName evidence="8">SusD-like starch-binding protein associating with outer membrane</fullName>
    </submittedName>
</protein>
<keyword evidence="9" id="KW-1185">Reference proteome</keyword>
<gene>
    <name evidence="8" type="ORF">BD749_1939</name>
</gene>
<dbReference type="EMBL" id="PJMU01000002">
    <property type="protein sequence ID" value="PKV66805.1"/>
    <property type="molecule type" value="Genomic_DNA"/>
</dbReference>
<evidence type="ECO:0000313" key="9">
    <source>
        <dbReference type="Proteomes" id="UP000233782"/>
    </source>
</evidence>
<comment type="similarity">
    <text evidence="2">Belongs to the SusD family.</text>
</comment>
<sequence>MKNIVKKLAPLALAVLVLTGCEKEYLETTPKSQVPNDLVFSSTEGATVALNGIYRSMWTSMDGSHGHFGQKSYDLTMDMMGNDVITPVRGYGWFVAEYNHSAYGTATQTSRSGATWRYYYRTINNANLIIANVDEAVGTQERRDYLKGNALFLRAHSYFYLINLFQHTYKGNENAPGVPLYTEPTTEGKGRGTVQEVYNQIVADLDAAEALLAGKTKDHVSHINQKTVKGLQARVALQMENWERAAIKANEARQGYTLMNAATYKAGFGTSNGEWMWGLQIPNDQSTIYASFFSHMANTAGGYAGLGSTKLITRELYEKMSPTDVRREIVQAPSVDNKGTYYNYTSLKFRLPGAGSWAADYVLMRASEMYLIEAEALARLGRDAEAVTVLETLVKARDPLYVTLATSGTALIEEILIQRRIELWGEGFSILDLKRLNRPVKRTVGTAPNGEHVEALILVKERSITDPQILFRIPQDELNNNKALSAGDQNP</sequence>
<dbReference type="Proteomes" id="UP000233782">
    <property type="component" value="Unassembled WGS sequence"/>
</dbReference>
<evidence type="ECO:0000313" key="8">
    <source>
        <dbReference type="EMBL" id="PKV66805.1"/>
    </source>
</evidence>
<dbReference type="PROSITE" id="PS51257">
    <property type="entry name" value="PROKAR_LIPOPROTEIN"/>
    <property type="match status" value="1"/>
</dbReference>
<dbReference type="InterPro" id="IPR011990">
    <property type="entry name" value="TPR-like_helical_dom_sf"/>
</dbReference>
<evidence type="ECO:0000259" key="6">
    <source>
        <dbReference type="Pfam" id="PF07980"/>
    </source>
</evidence>
<keyword evidence="5" id="KW-0998">Cell outer membrane</keyword>
<dbReference type="InterPro" id="IPR033985">
    <property type="entry name" value="SusD-like_N"/>
</dbReference>
<reference evidence="8 9" key="1">
    <citation type="submission" date="2017-12" db="EMBL/GenBank/DDBJ databases">
        <title>Genomic Encyclopedia of Type Strains, Phase III (KMG-III): the genomes of soil and plant-associated and newly described type strains.</title>
        <authorList>
            <person name="Whitman W."/>
        </authorList>
    </citation>
    <scope>NUCLEOTIDE SEQUENCE [LARGE SCALE GENOMIC DNA]</scope>
    <source>
        <strain evidence="8 9">LP43</strain>
    </source>
</reference>
<dbReference type="SUPFAM" id="SSF48452">
    <property type="entry name" value="TPR-like"/>
    <property type="match status" value="1"/>
</dbReference>
<accession>A0A2N3UBS5</accession>
<evidence type="ECO:0000256" key="1">
    <source>
        <dbReference type="ARBA" id="ARBA00004442"/>
    </source>
</evidence>
<organism evidence="8 9">
    <name type="scientific">Pontibacter ramchanderi</name>
    <dbReference type="NCBI Taxonomy" id="1179743"/>
    <lineage>
        <taxon>Bacteria</taxon>
        <taxon>Pseudomonadati</taxon>
        <taxon>Bacteroidota</taxon>
        <taxon>Cytophagia</taxon>
        <taxon>Cytophagales</taxon>
        <taxon>Hymenobacteraceae</taxon>
        <taxon>Pontibacter</taxon>
    </lineage>
</organism>
<keyword evidence="4" id="KW-0472">Membrane</keyword>
<name>A0A2N3UBS5_9BACT</name>
<dbReference type="Pfam" id="PF07980">
    <property type="entry name" value="SusD_RagB"/>
    <property type="match status" value="1"/>
</dbReference>
<feature type="domain" description="SusD-like N-terminal" evidence="7">
    <location>
        <begin position="108"/>
        <end position="237"/>
    </location>
</feature>